<dbReference type="InterPro" id="IPR006015">
    <property type="entry name" value="Universal_stress_UspA"/>
</dbReference>
<dbReference type="Gene3D" id="3.40.50.620">
    <property type="entry name" value="HUPs"/>
    <property type="match status" value="1"/>
</dbReference>
<evidence type="ECO:0000313" key="3">
    <source>
        <dbReference type="EMBL" id="RKP52978.1"/>
    </source>
</evidence>
<keyword evidence="4" id="KW-1185">Reference proteome</keyword>
<dbReference type="PANTHER" id="PTHR46268:SF6">
    <property type="entry name" value="UNIVERSAL STRESS PROTEIN UP12"/>
    <property type="match status" value="1"/>
</dbReference>
<evidence type="ECO:0000313" key="4">
    <source>
        <dbReference type="Proteomes" id="UP000282076"/>
    </source>
</evidence>
<dbReference type="RefSeq" id="WP_120977722.1">
    <property type="nucleotide sequence ID" value="NZ_RBZM01000006.1"/>
</dbReference>
<feature type="domain" description="UspA" evidence="2">
    <location>
        <begin position="3"/>
        <end position="143"/>
    </location>
</feature>
<comment type="similarity">
    <text evidence="1">Belongs to the universal stress protein A family.</text>
</comment>
<proteinExistence type="inferred from homology"/>
<gene>
    <name evidence="3" type="ORF">D7Z26_14635</name>
</gene>
<dbReference type="InterPro" id="IPR014729">
    <property type="entry name" value="Rossmann-like_a/b/a_fold"/>
</dbReference>
<accession>A0A494XQS6</accession>
<protein>
    <submittedName>
        <fullName evidence="3">Universal stress protein</fullName>
    </submittedName>
</protein>
<dbReference type="CDD" id="cd00293">
    <property type="entry name" value="USP-like"/>
    <property type="match status" value="1"/>
</dbReference>
<dbReference type="InterPro" id="IPR006016">
    <property type="entry name" value="UspA"/>
</dbReference>
<organism evidence="3 4">
    <name type="scientific">Cohnella endophytica</name>
    <dbReference type="NCBI Taxonomy" id="2419778"/>
    <lineage>
        <taxon>Bacteria</taxon>
        <taxon>Bacillati</taxon>
        <taxon>Bacillota</taxon>
        <taxon>Bacilli</taxon>
        <taxon>Bacillales</taxon>
        <taxon>Paenibacillaceae</taxon>
        <taxon>Cohnella</taxon>
    </lineage>
</organism>
<dbReference type="PRINTS" id="PR01438">
    <property type="entry name" value="UNVRSLSTRESS"/>
</dbReference>
<dbReference type="Proteomes" id="UP000282076">
    <property type="component" value="Unassembled WGS sequence"/>
</dbReference>
<dbReference type="AlphaFoldDB" id="A0A494XQS6"/>
<evidence type="ECO:0000256" key="1">
    <source>
        <dbReference type="ARBA" id="ARBA00008791"/>
    </source>
</evidence>
<reference evidence="3 4" key="1">
    <citation type="submission" date="2018-10" db="EMBL/GenBank/DDBJ databases">
        <title>Cohnella sp. M2MS4P-1, whole genome shotgun sequence.</title>
        <authorList>
            <person name="Tuo L."/>
        </authorList>
    </citation>
    <scope>NUCLEOTIDE SEQUENCE [LARGE SCALE GENOMIC DNA]</scope>
    <source>
        <strain evidence="3 4">M2MS4P-1</strain>
    </source>
</reference>
<name>A0A494XQS6_9BACL</name>
<dbReference type="SUPFAM" id="SSF52402">
    <property type="entry name" value="Adenine nucleotide alpha hydrolases-like"/>
    <property type="match status" value="1"/>
</dbReference>
<evidence type="ECO:0000259" key="2">
    <source>
        <dbReference type="Pfam" id="PF00582"/>
    </source>
</evidence>
<dbReference type="Pfam" id="PF00582">
    <property type="entry name" value="Usp"/>
    <property type="match status" value="1"/>
</dbReference>
<comment type="caution">
    <text evidence="3">The sequence shown here is derived from an EMBL/GenBank/DDBJ whole genome shotgun (WGS) entry which is preliminary data.</text>
</comment>
<dbReference type="EMBL" id="RBZM01000006">
    <property type="protein sequence ID" value="RKP52978.1"/>
    <property type="molecule type" value="Genomic_DNA"/>
</dbReference>
<dbReference type="OrthoDB" id="9777884at2"/>
<sequence>MIYHRIMVAYDGSKASEKALRHAVALAESKPGSRLTVAYVKYRPPFTVGGYGFIPPSGYDEQLHNYETDLLAKVKTTIASLSYAGVQVLEGNPAAALLDYAHANNFDLLVMGNRGMGVLREWVLGSVSHHVVQHARFPVLVVK</sequence>
<dbReference type="PANTHER" id="PTHR46268">
    <property type="entry name" value="STRESS RESPONSE PROTEIN NHAX"/>
    <property type="match status" value="1"/>
</dbReference>